<proteinExistence type="predicted"/>
<name>A0ABR8C819_9CYAN</name>
<dbReference type="InterPro" id="IPR049816">
    <property type="entry name" value="McdB"/>
</dbReference>
<dbReference type="RefSeq" id="WP_190577348.1">
    <property type="nucleotide sequence ID" value="NZ_CAWPQU010000067.1"/>
</dbReference>
<accession>A0ABR8C819</accession>
<organism evidence="1 2">
    <name type="scientific">Phormidium tenue FACHB-1050</name>
    <dbReference type="NCBI Taxonomy" id="2692857"/>
    <lineage>
        <taxon>Bacteria</taxon>
        <taxon>Bacillati</taxon>
        <taxon>Cyanobacteriota</taxon>
        <taxon>Cyanophyceae</taxon>
        <taxon>Oscillatoriophycideae</taxon>
        <taxon>Oscillatoriales</taxon>
        <taxon>Oscillatoriaceae</taxon>
        <taxon>Phormidium</taxon>
    </lineage>
</organism>
<evidence type="ECO:0000313" key="1">
    <source>
        <dbReference type="EMBL" id="MBD2316491.1"/>
    </source>
</evidence>
<gene>
    <name evidence="1" type="ORF">H6G05_06480</name>
</gene>
<reference evidence="1 2" key="1">
    <citation type="journal article" date="2020" name="ISME J.">
        <title>Comparative genomics reveals insights into cyanobacterial evolution and habitat adaptation.</title>
        <authorList>
            <person name="Chen M.Y."/>
            <person name="Teng W.K."/>
            <person name="Zhao L."/>
            <person name="Hu C.X."/>
            <person name="Zhou Y.K."/>
            <person name="Han B.P."/>
            <person name="Song L.R."/>
            <person name="Shu W.S."/>
        </authorList>
    </citation>
    <scope>NUCLEOTIDE SEQUENCE [LARGE SCALE GENOMIC DNA]</scope>
    <source>
        <strain evidence="1 2">FACHB-1050</strain>
    </source>
</reference>
<dbReference type="EMBL" id="JACJQY010000007">
    <property type="protein sequence ID" value="MBD2316491.1"/>
    <property type="molecule type" value="Genomic_DNA"/>
</dbReference>
<dbReference type="Pfam" id="PF26392">
    <property type="entry name" value="McdB"/>
    <property type="match status" value="1"/>
</dbReference>
<sequence>MCAAEIEDFLRRSKRPKVHRDTSIGSEVNNISNNQEFIEVQETQPITDPEEQKVASTVRLRKSISKALNNLKSEQGITKDAFIEAAWEICQQNEEVMKLISQQATAINDHRRKQGILLRAESAIKNLKG</sequence>
<dbReference type="Proteomes" id="UP000618445">
    <property type="component" value="Unassembled WGS sequence"/>
</dbReference>
<evidence type="ECO:0000313" key="2">
    <source>
        <dbReference type="Proteomes" id="UP000618445"/>
    </source>
</evidence>
<keyword evidence="2" id="KW-1185">Reference proteome</keyword>
<comment type="caution">
    <text evidence="1">The sequence shown here is derived from an EMBL/GenBank/DDBJ whole genome shotgun (WGS) entry which is preliminary data.</text>
</comment>
<protein>
    <submittedName>
        <fullName evidence="1">Uncharacterized protein</fullName>
    </submittedName>
</protein>